<dbReference type="Pfam" id="PF16093">
    <property type="entry name" value="PAC4"/>
    <property type="match status" value="1"/>
</dbReference>
<dbReference type="InterPro" id="IPR032157">
    <property type="entry name" value="PAC4"/>
</dbReference>
<keyword evidence="2" id="KW-1185">Reference proteome</keyword>
<dbReference type="PANTHER" id="PTHR33559:SF1">
    <property type="entry name" value="PROTEASOME ASSEMBLY CHAPERONE 4"/>
    <property type="match status" value="1"/>
</dbReference>
<dbReference type="EMBL" id="OZ037947">
    <property type="protein sequence ID" value="CAL1706838.1"/>
    <property type="molecule type" value="Genomic_DNA"/>
</dbReference>
<organism evidence="1 2">
    <name type="scientific">Somion occarium</name>
    <dbReference type="NCBI Taxonomy" id="3059160"/>
    <lineage>
        <taxon>Eukaryota</taxon>
        <taxon>Fungi</taxon>
        <taxon>Dikarya</taxon>
        <taxon>Basidiomycota</taxon>
        <taxon>Agaricomycotina</taxon>
        <taxon>Agaricomycetes</taxon>
        <taxon>Polyporales</taxon>
        <taxon>Cerrenaceae</taxon>
        <taxon>Somion</taxon>
    </lineage>
</organism>
<gene>
    <name evidence="1" type="ORF">GFSPODELE1_LOCUS6066</name>
</gene>
<evidence type="ECO:0008006" key="3">
    <source>
        <dbReference type="Google" id="ProtNLM"/>
    </source>
</evidence>
<reference evidence="2" key="1">
    <citation type="submission" date="2024-04" db="EMBL/GenBank/DDBJ databases">
        <authorList>
            <person name="Shaw F."/>
            <person name="Minotto A."/>
        </authorList>
    </citation>
    <scope>NUCLEOTIDE SEQUENCE [LARGE SCALE GENOMIC DNA]</scope>
</reference>
<accession>A0ABP1DII2</accession>
<name>A0ABP1DII2_9APHY</name>
<proteinExistence type="predicted"/>
<protein>
    <recommendedName>
        <fullName evidence="3">Proteasome assembly chaperone 3</fullName>
    </recommendedName>
</protein>
<sequence length="149" mass="16111">MSATSVDLSGSIHVETKFIPPSQPYLPALVLQVTRLTGSYMVWIGATEESEGNAHIAPMRGFLLRDWACAMPPSQNVAIPPAATSLNRSSSSDVALAMSQRLARRFQKQIFLSVDIPPSFLAMGDGPKILLAIEKAVVEHLKVMEHAPS</sequence>
<dbReference type="PANTHER" id="PTHR33559">
    <property type="entry name" value="PROTEASOME ASSEMBLY CHAPERONE 4"/>
    <property type="match status" value="1"/>
</dbReference>
<evidence type="ECO:0000313" key="2">
    <source>
        <dbReference type="Proteomes" id="UP001497453"/>
    </source>
</evidence>
<evidence type="ECO:0000313" key="1">
    <source>
        <dbReference type="EMBL" id="CAL1706838.1"/>
    </source>
</evidence>
<dbReference type="Proteomes" id="UP001497453">
    <property type="component" value="Chromosome 4"/>
</dbReference>